<name>A0ABM8HG96_9MICO</name>
<dbReference type="Pfam" id="PF19827">
    <property type="entry name" value="DUF6308"/>
    <property type="match status" value="1"/>
</dbReference>
<dbReference type="InterPro" id="IPR046275">
    <property type="entry name" value="DUF6308"/>
</dbReference>
<dbReference type="EMBL" id="AP027735">
    <property type="protein sequence ID" value="BDZ60070.1"/>
    <property type="molecule type" value="Genomic_DNA"/>
</dbReference>
<evidence type="ECO:0000313" key="1">
    <source>
        <dbReference type="EMBL" id="BDZ60070.1"/>
    </source>
</evidence>
<reference evidence="1" key="1">
    <citation type="journal article" date="2014" name="Int. J. Syst. Evol. Microbiol.">
        <title>Complete genome of a new Firmicutes species belonging to the dominant human colonic microbiota ('Ruminococcus bicirculans') reveals two chromosomes and a selective capacity to utilize plant glucans.</title>
        <authorList>
            <consortium name="NISC Comparative Sequencing Program"/>
            <person name="Wegmann U."/>
            <person name="Louis P."/>
            <person name="Goesmann A."/>
            <person name="Henrissat B."/>
            <person name="Duncan S.H."/>
            <person name="Flint H.J."/>
        </authorList>
    </citation>
    <scope>NUCLEOTIDE SEQUENCE</scope>
    <source>
        <strain evidence="1">NBRC 110608</strain>
    </source>
</reference>
<accession>A0ABM8HG96</accession>
<sequence>MGWMKSLEAARDRAEEQLRAYTDPSGPYAFRTYDVSPLNTTDHLRPEDILAANLLSLTLKWHHVVPLYAAGEAPPQRLRTALDKALVAMRNAPAFEEIDSEEQLREVFEPLAEANRATQQVTGWTPVTVSKVLHRFAPHAVPIVDSRVRAFYGVRAGQEAELRSRQWRDIRQNLSWLEQLAERYPRSDGGVTSVLRIADILIWTPDGESESRAI</sequence>
<reference evidence="1" key="2">
    <citation type="submission" date="2023-02" db="EMBL/GenBank/DDBJ databases">
        <authorList>
            <person name="Sun Q."/>
            <person name="Mori K."/>
        </authorList>
    </citation>
    <scope>NUCLEOTIDE SEQUENCE</scope>
    <source>
        <strain evidence="1">NBRC 110608</strain>
    </source>
</reference>
<proteinExistence type="predicted"/>
<protein>
    <submittedName>
        <fullName evidence="1">Uncharacterized protein</fullName>
    </submittedName>
</protein>
<gene>
    <name evidence="1" type="ORF">GCM10025872_37270</name>
</gene>
<organism evidence="1">
    <name type="scientific">Barrientosiimonas endolithica</name>
    <dbReference type="NCBI Taxonomy" id="1535208"/>
    <lineage>
        <taxon>Bacteria</taxon>
        <taxon>Bacillati</taxon>
        <taxon>Actinomycetota</taxon>
        <taxon>Actinomycetes</taxon>
        <taxon>Micrococcales</taxon>
        <taxon>Dermacoccaceae</taxon>
        <taxon>Barrientosiimonas</taxon>
    </lineage>
</organism>